<organism evidence="5 6">
    <name type="scientific">Draconibacterium sediminis</name>
    <dbReference type="NCBI Taxonomy" id="1544798"/>
    <lineage>
        <taxon>Bacteria</taxon>
        <taxon>Pseudomonadati</taxon>
        <taxon>Bacteroidota</taxon>
        <taxon>Bacteroidia</taxon>
        <taxon>Marinilabiliales</taxon>
        <taxon>Prolixibacteraceae</taxon>
        <taxon>Draconibacterium</taxon>
    </lineage>
</organism>
<sequence length="298" mass="32764">MDIKNNEILCIGEVLWDCLPSGAKPGGAPMNVALHLNAIGLDVAIASRIGNDESGKKLKDFLKRSGVTTKYIQTDEFLSTSEVLVHLDDNNNATYEICEPVAWDSILLTDELVKKAKSSGLVIYGSLASRNPLTRKTILKMLDNEGINLIDVNFREPYDSQEVVEQLLEKTDIVKLNDDELVVFAQWYNKHKDDEKSLIRWFVAHYNIKMVCLTKGENGALLYCNGEFYEHPGFKVNAVDTVGAGDAFLAGLIASLLNKKEPADALAFACATGAFVASKEGATPRYDMAEINEILSGN</sequence>
<evidence type="ECO:0000256" key="3">
    <source>
        <dbReference type="ARBA" id="ARBA00022777"/>
    </source>
</evidence>
<dbReference type="CDD" id="cd01167">
    <property type="entry name" value="bac_FRK"/>
    <property type="match status" value="1"/>
</dbReference>
<comment type="similarity">
    <text evidence="1">Belongs to the carbohydrate kinase PfkB family.</text>
</comment>
<dbReference type="Pfam" id="PF00294">
    <property type="entry name" value="PfkB"/>
    <property type="match status" value="1"/>
</dbReference>
<dbReference type="InterPro" id="IPR002173">
    <property type="entry name" value="Carboh/pur_kinase_PfkB_CS"/>
</dbReference>
<gene>
    <name evidence="5" type="ORF">LH29_09090</name>
</gene>
<dbReference type="Gene3D" id="3.40.1190.20">
    <property type="match status" value="1"/>
</dbReference>
<evidence type="ECO:0000313" key="6">
    <source>
        <dbReference type="Proteomes" id="UP000032544"/>
    </source>
</evidence>
<dbReference type="InterPro" id="IPR029056">
    <property type="entry name" value="Ribokinase-like"/>
</dbReference>
<reference evidence="5 6" key="1">
    <citation type="submission" date="2014-09" db="EMBL/GenBank/DDBJ databases">
        <title>Draft Genome Sequence of Draconibacterium sp. JN14CK-3.</title>
        <authorList>
            <person name="Dong C."/>
            <person name="Lai Q."/>
            <person name="Shao Z."/>
        </authorList>
    </citation>
    <scope>NUCLEOTIDE SEQUENCE [LARGE SCALE GENOMIC DNA]</scope>
    <source>
        <strain evidence="5 6">JN14CK-3</strain>
    </source>
</reference>
<keyword evidence="6" id="KW-1185">Reference proteome</keyword>
<dbReference type="GO" id="GO:0016301">
    <property type="term" value="F:kinase activity"/>
    <property type="evidence" value="ECO:0007669"/>
    <property type="project" value="UniProtKB-KW"/>
</dbReference>
<keyword evidence="3" id="KW-0418">Kinase</keyword>
<dbReference type="Proteomes" id="UP000032544">
    <property type="component" value="Unassembled WGS sequence"/>
</dbReference>
<evidence type="ECO:0000256" key="1">
    <source>
        <dbReference type="ARBA" id="ARBA00010688"/>
    </source>
</evidence>
<dbReference type="OrthoDB" id="9813569at2"/>
<dbReference type="AlphaFoldDB" id="A0A0D8JF02"/>
<dbReference type="PANTHER" id="PTHR43085">
    <property type="entry name" value="HEXOKINASE FAMILY MEMBER"/>
    <property type="match status" value="1"/>
</dbReference>
<evidence type="ECO:0000313" key="5">
    <source>
        <dbReference type="EMBL" id="KJF45495.1"/>
    </source>
</evidence>
<accession>A0A0D8JF02</accession>
<dbReference type="SUPFAM" id="SSF53613">
    <property type="entry name" value="Ribokinase-like"/>
    <property type="match status" value="1"/>
</dbReference>
<dbReference type="RefSeq" id="WP_045027798.1">
    <property type="nucleotide sequence ID" value="NZ_JRHC01000001.1"/>
</dbReference>
<dbReference type="InterPro" id="IPR050306">
    <property type="entry name" value="PfkB_Carbo_kinase"/>
</dbReference>
<evidence type="ECO:0000259" key="4">
    <source>
        <dbReference type="Pfam" id="PF00294"/>
    </source>
</evidence>
<dbReference type="PANTHER" id="PTHR43085:SF57">
    <property type="entry name" value="CARBOHYDRATE KINASE PFKB DOMAIN-CONTAINING PROTEIN"/>
    <property type="match status" value="1"/>
</dbReference>
<dbReference type="PROSITE" id="PS00583">
    <property type="entry name" value="PFKB_KINASES_1"/>
    <property type="match status" value="1"/>
</dbReference>
<dbReference type="PROSITE" id="PS00584">
    <property type="entry name" value="PFKB_KINASES_2"/>
    <property type="match status" value="1"/>
</dbReference>
<protein>
    <recommendedName>
        <fullName evidence="4">Carbohydrate kinase PfkB domain-containing protein</fullName>
    </recommendedName>
</protein>
<dbReference type="InterPro" id="IPR011611">
    <property type="entry name" value="PfkB_dom"/>
</dbReference>
<comment type="caution">
    <text evidence="5">The sequence shown here is derived from an EMBL/GenBank/DDBJ whole genome shotgun (WGS) entry which is preliminary data.</text>
</comment>
<name>A0A0D8JF02_9BACT</name>
<feature type="domain" description="Carbohydrate kinase PfkB" evidence="4">
    <location>
        <begin position="24"/>
        <end position="283"/>
    </location>
</feature>
<dbReference type="EMBL" id="JRHC01000001">
    <property type="protein sequence ID" value="KJF45495.1"/>
    <property type="molecule type" value="Genomic_DNA"/>
</dbReference>
<proteinExistence type="inferred from homology"/>
<dbReference type="PATRIC" id="fig|1544798.3.peg.1827"/>
<dbReference type="STRING" id="1544798.LH29_09090"/>
<evidence type="ECO:0000256" key="2">
    <source>
        <dbReference type="ARBA" id="ARBA00022679"/>
    </source>
</evidence>
<keyword evidence="2" id="KW-0808">Transferase</keyword>